<dbReference type="PANTHER" id="PTHR46496:SF1">
    <property type="entry name" value="ZEAXANTHIN EPOXIDASE, CHLOROPLASTIC"/>
    <property type="match status" value="1"/>
</dbReference>
<evidence type="ECO:0000313" key="7">
    <source>
        <dbReference type="Proteomes" id="UP000481109"/>
    </source>
</evidence>
<evidence type="ECO:0000256" key="2">
    <source>
        <dbReference type="ARBA" id="ARBA00022630"/>
    </source>
</evidence>
<accession>A0A6G4XCY9</accession>
<keyword evidence="4" id="KW-0560">Oxidoreductase</keyword>
<sequence length="394" mass="41591">MSRALVIGGGIGGLTAAIALHQRGWTVTVLERAASLEPVGAGIGLSPNSQRALDVIGLGDQVRDLGAWQGGQGGMRSPSGRWLARTDVAEMADKFDGSLVAVHRADLVDVLASALPEGVLRTASAARLSAMGGPGRPAVVTTEHGEYEAELVVGADGVRSGVRGVLFPEHPGPVYSGYTTWRVVVPTPQEAFAPHETWGRGRIWGTQPLKGDRTYAYAAARAPEGERAPDGELAALHRLFAGWHHPVPAILAAAEPGQVLRHDVHHMATALPAYHRGRVALLGDAAHAMVPMLGQGGNQAIEDAIVLAHHAGDAQDPKLDLDAYTRDRLPRTMGILRQAARTARLEMVSSVPLVAARNALIATASRLGPNLMLKSFESIADWQPPQATYAAKSR</sequence>
<dbReference type="RefSeq" id="WP_165330946.1">
    <property type="nucleotide sequence ID" value="NZ_JAAKZW010000014.1"/>
</dbReference>
<gene>
    <name evidence="6" type="ORF">G6045_07005</name>
</gene>
<keyword evidence="3" id="KW-0274">FAD</keyword>
<dbReference type="EMBL" id="JAAKZW010000014">
    <property type="protein sequence ID" value="NGO75426.1"/>
    <property type="molecule type" value="Genomic_DNA"/>
</dbReference>
<comment type="cofactor">
    <cofactor evidence="1">
        <name>FAD</name>
        <dbReference type="ChEBI" id="CHEBI:57692"/>
    </cofactor>
</comment>
<dbReference type="AlphaFoldDB" id="A0A6G4XCY9"/>
<dbReference type="Proteomes" id="UP000481109">
    <property type="component" value="Unassembled WGS sequence"/>
</dbReference>
<dbReference type="PANTHER" id="PTHR46496">
    <property type="match status" value="1"/>
</dbReference>
<evidence type="ECO:0000256" key="4">
    <source>
        <dbReference type="ARBA" id="ARBA00023002"/>
    </source>
</evidence>
<feature type="domain" description="FAD-binding" evidence="5">
    <location>
        <begin position="4"/>
        <end position="338"/>
    </location>
</feature>
<evidence type="ECO:0000259" key="5">
    <source>
        <dbReference type="Pfam" id="PF01494"/>
    </source>
</evidence>
<reference evidence="6 7" key="1">
    <citation type="submission" date="2020-02" db="EMBL/GenBank/DDBJ databases">
        <title>Whole-genome analyses of novel actinobacteria.</title>
        <authorList>
            <person name="Sahin N."/>
            <person name="Tokatli A."/>
        </authorList>
    </citation>
    <scope>NUCLEOTIDE SEQUENCE [LARGE SCALE GENOMIC DNA]</scope>
    <source>
        <strain evidence="6 7">YC504</strain>
    </source>
</reference>
<dbReference type="GO" id="GO:0016491">
    <property type="term" value="F:oxidoreductase activity"/>
    <property type="evidence" value="ECO:0007669"/>
    <property type="project" value="UniProtKB-KW"/>
</dbReference>
<evidence type="ECO:0000256" key="1">
    <source>
        <dbReference type="ARBA" id="ARBA00001974"/>
    </source>
</evidence>
<organism evidence="6 7">
    <name type="scientific">Streptomyces mesophilus</name>
    <dbReference type="NCBI Taxonomy" id="1775132"/>
    <lineage>
        <taxon>Bacteria</taxon>
        <taxon>Bacillati</taxon>
        <taxon>Actinomycetota</taxon>
        <taxon>Actinomycetes</taxon>
        <taxon>Kitasatosporales</taxon>
        <taxon>Streptomycetaceae</taxon>
        <taxon>Streptomyces</taxon>
    </lineage>
</organism>
<protein>
    <submittedName>
        <fullName evidence="6">NAD(P)-binding protein</fullName>
    </submittedName>
</protein>
<proteinExistence type="predicted"/>
<dbReference type="GO" id="GO:0071949">
    <property type="term" value="F:FAD binding"/>
    <property type="evidence" value="ECO:0007669"/>
    <property type="project" value="InterPro"/>
</dbReference>
<dbReference type="InterPro" id="IPR036188">
    <property type="entry name" value="FAD/NAD-bd_sf"/>
</dbReference>
<keyword evidence="2" id="KW-0285">Flavoprotein</keyword>
<name>A0A6G4XCY9_9ACTN</name>
<evidence type="ECO:0000313" key="6">
    <source>
        <dbReference type="EMBL" id="NGO75426.1"/>
    </source>
</evidence>
<dbReference type="Pfam" id="PF01494">
    <property type="entry name" value="FAD_binding_3"/>
    <property type="match status" value="1"/>
</dbReference>
<keyword evidence="7" id="KW-1185">Reference proteome</keyword>
<dbReference type="Gene3D" id="3.50.50.60">
    <property type="entry name" value="FAD/NAD(P)-binding domain"/>
    <property type="match status" value="1"/>
</dbReference>
<dbReference type="PRINTS" id="PR00420">
    <property type="entry name" value="RNGMNOXGNASE"/>
</dbReference>
<dbReference type="InterPro" id="IPR002938">
    <property type="entry name" value="FAD-bd"/>
</dbReference>
<comment type="caution">
    <text evidence="6">The sequence shown here is derived from an EMBL/GenBank/DDBJ whole genome shotgun (WGS) entry which is preliminary data.</text>
</comment>
<evidence type="ECO:0000256" key="3">
    <source>
        <dbReference type="ARBA" id="ARBA00022827"/>
    </source>
</evidence>
<dbReference type="SUPFAM" id="SSF51905">
    <property type="entry name" value="FAD/NAD(P)-binding domain"/>
    <property type="match status" value="1"/>
</dbReference>